<organism evidence="4 5">
    <name type="scientific">Chionoecetes opilio</name>
    <name type="common">Atlantic snow crab</name>
    <name type="synonym">Cancer opilio</name>
    <dbReference type="NCBI Taxonomy" id="41210"/>
    <lineage>
        <taxon>Eukaryota</taxon>
        <taxon>Metazoa</taxon>
        <taxon>Ecdysozoa</taxon>
        <taxon>Arthropoda</taxon>
        <taxon>Crustacea</taxon>
        <taxon>Multicrustacea</taxon>
        <taxon>Malacostraca</taxon>
        <taxon>Eumalacostraca</taxon>
        <taxon>Eucarida</taxon>
        <taxon>Decapoda</taxon>
        <taxon>Pleocyemata</taxon>
        <taxon>Brachyura</taxon>
        <taxon>Eubrachyura</taxon>
        <taxon>Majoidea</taxon>
        <taxon>Majidae</taxon>
        <taxon>Chionoecetes</taxon>
    </lineage>
</organism>
<comment type="caution">
    <text evidence="4">The sequence shown here is derived from an EMBL/GenBank/DDBJ whole genome shotgun (WGS) entry which is preliminary data.</text>
</comment>
<dbReference type="AlphaFoldDB" id="A0A8J4XN20"/>
<reference evidence="4" key="1">
    <citation type="submission" date="2020-07" db="EMBL/GenBank/DDBJ databases">
        <title>The High-quality genome of the commercially important snow crab, Chionoecetes opilio.</title>
        <authorList>
            <person name="Jeong J.-H."/>
            <person name="Ryu S."/>
        </authorList>
    </citation>
    <scope>NUCLEOTIDE SEQUENCE</scope>
    <source>
        <strain evidence="4">MADBK_172401_WGS</strain>
        <tissue evidence="4">Digestive gland</tissue>
    </source>
</reference>
<sequence>MGRVGYTRESRGTHRSVVVVVVAAVLLLSAPAGRALPQHHYICPTEKNSIELLPYETAFIGTNNVEVSVRVAAAGCVSDKRVLNLTEFTVSNLTSLTKNNLKWYEFNFISCGSFVAKIGSEIVKFQQENLSPKCTDKGITVSLGSGVQWGRKCSRPWREPKESKAACKALQDLPGTTTPSLVLTPAPSTSKDLFELLDYAKQHKYSPHAITDYGRAFGPSWDDSHEKSIFDTPGFFEFKNPVLDKSEPFPDYPQIDPRILQDKMVTPPPYDLDDTYFDNNTNYSKQRNYKNAIPIFIGIVAFTISMCLRFCLCRGKTVVRRVTTVTVIRSRSPDLPQDQQDPPPSYIDVVNEATSPQNTPGEGSAEPPPPAYADIVHEVQPPTYSEVEEQSIPSSDEVPLAEQEAEAHTTQPPDLEAAPHAKGSAPSKNVLSKYKSQQKQFAFKVLEEDDD</sequence>
<keyword evidence="2" id="KW-0472">Membrane</keyword>
<evidence type="ECO:0000313" key="4">
    <source>
        <dbReference type="EMBL" id="KAG0710512.1"/>
    </source>
</evidence>
<dbReference type="OrthoDB" id="371955at2759"/>
<accession>A0A8J4XN20</accession>
<evidence type="ECO:0000256" key="3">
    <source>
        <dbReference type="SAM" id="SignalP"/>
    </source>
</evidence>
<evidence type="ECO:0000256" key="2">
    <source>
        <dbReference type="SAM" id="Phobius"/>
    </source>
</evidence>
<feature type="chain" id="PRO_5035314897" evidence="3">
    <location>
        <begin position="36"/>
        <end position="451"/>
    </location>
</feature>
<name>A0A8J4XN20_CHIOP</name>
<feature type="signal peptide" evidence="3">
    <location>
        <begin position="1"/>
        <end position="35"/>
    </location>
</feature>
<proteinExistence type="predicted"/>
<evidence type="ECO:0000313" key="5">
    <source>
        <dbReference type="Proteomes" id="UP000770661"/>
    </source>
</evidence>
<evidence type="ECO:0000256" key="1">
    <source>
        <dbReference type="SAM" id="MobiDB-lite"/>
    </source>
</evidence>
<dbReference type="EMBL" id="JACEEZ010024140">
    <property type="protein sequence ID" value="KAG0710512.1"/>
    <property type="molecule type" value="Genomic_DNA"/>
</dbReference>
<feature type="transmembrane region" description="Helical" evidence="2">
    <location>
        <begin position="292"/>
        <end position="312"/>
    </location>
</feature>
<feature type="region of interest" description="Disordered" evidence="1">
    <location>
        <begin position="331"/>
        <end position="433"/>
    </location>
</feature>
<feature type="compositionally biased region" description="Low complexity" evidence="1">
    <location>
        <begin position="331"/>
        <end position="340"/>
    </location>
</feature>
<dbReference type="Proteomes" id="UP000770661">
    <property type="component" value="Unassembled WGS sequence"/>
</dbReference>
<keyword evidence="2" id="KW-0812">Transmembrane</keyword>
<keyword evidence="2" id="KW-1133">Transmembrane helix</keyword>
<keyword evidence="5" id="KW-1185">Reference proteome</keyword>
<protein>
    <submittedName>
        <fullName evidence="4">Uncharacterized protein</fullName>
    </submittedName>
</protein>
<keyword evidence="3" id="KW-0732">Signal</keyword>
<gene>
    <name evidence="4" type="ORF">GWK47_022654</name>
</gene>